<dbReference type="CDD" id="cd04875">
    <property type="entry name" value="ACT_F4HF-DF"/>
    <property type="match status" value="1"/>
</dbReference>
<dbReference type="InterPro" id="IPR045865">
    <property type="entry name" value="ACT-like_dom_sf"/>
</dbReference>
<comment type="catalytic activity">
    <reaction evidence="3">
        <text>(6R)-10-formyltetrahydrofolate + H2O = (6S)-5,6,7,8-tetrahydrofolate + formate + H(+)</text>
        <dbReference type="Rhea" id="RHEA:19833"/>
        <dbReference type="ChEBI" id="CHEBI:15377"/>
        <dbReference type="ChEBI" id="CHEBI:15378"/>
        <dbReference type="ChEBI" id="CHEBI:15740"/>
        <dbReference type="ChEBI" id="CHEBI:57453"/>
        <dbReference type="ChEBI" id="CHEBI:195366"/>
        <dbReference type="EC" id="3.5.1.10"/>
    </reaction>
</comment>
<dbReference type="CDD" id="cd08648">
    <property type="entry name" value="FMT_core_Formyl-FH4-Hydrolase_C"/>
    <property type="match status" value="1"/>
</dbReference>
<feature type="domain" description="ACT" evidence="5">
    <location>
        <begin position="23"/>
        <end position="101"/>
    </location>
</feature>
<dbReference type="EC" id="3.5.1.10" evidence="3 4"/>
<dbReference type="InterPro" id="IPR036477">
    <property type="entry name" value="Formyl_transf_N_sf"/>
</dbReference>
<dbReference type="NCBIfam" id="NF004684">
    <property type="entry name" value="PRK06027.1"/>
    <property type="match status" value="1"/>
</dbReference>
<dbReference type="InterPro" id="IPR041729">
    <property type="entry name" value="Formyl-FH4-Hydrolase_C"/>
</dbReference>
<evidence type="ECO:0000313" key="6">
    <source>
        <dbReference type="EMBL" id="WSD13180.1"/>
    </source>
</evidence>
<evidence type="ECO:0000259" key="5">
    <source>
        <dbReference type="PROSITE" id="PS51671"/>
    </source>
</evidence>
<evidence type="ECO:0000313" key="7">
    <source>
        <dbReference type="Proteomes" id="UP001340816"/>
    </source>
</evidence>
<accession>A0ABZ1H740</accession>
<dbReference type="NCBIfam" id="TIGR00655">
    <property type="entry name" value="PurU"/>
    <property type="match status" value="1"/>
</dbReference>
<gene>
    <name evidence="3 6" type="primary">purU</name>
    <name evidence="6" type="ORF">OHB35_07995</name>
</gene>
<dbReference type="InterPro" id="IPR002912">
    <property type="entry name" value="ACT_dom"/>
</dbReference>
<dbReference type="PROSITE" id="PS51671">
    <property type="entry name" value="ACT"/>
    <property type="match status" value="1"/>
</dbReference>
<comment type="pathway">
    <text evidence="3">Purine metabolism; IMP biosynthesis via de novo pathway; formate from 10-formyl-5,6,7,8-tetrahydrofolate: step 1/1.</text>
</comment>
<dbReference type="Pfam" id="PF00551">
    <property type="entry name" value="Formyl_trans_N"/>
    <property type="match status" value="1"/>
</dbReference>
<dbReference type="EMBL" id="CP109135">
    <property type="protein sequence ID" value="WSD13180.1"/>
    <property type="molecule type" value="Genomic_DNA"/>
</dbReference>
<dbReference type="Pfam" id="PF01842">
    <property type="entry name" value="ACT"/>
    <property type="match status" value="1"/>
</dbReference>
<dbReference type="Gene3D" id="3.40.50.170">
    <property type="entry name" value="Formyl transferase, N-terminal domain"/>
    <property type="match status" value="1"/>
</dbReference>
<dbReference type="InterPro" id="IPR004810">
    <property type="entry name" value="PurU"/>
</dbReference>
<dbReference type="SUPFAM" id="SSF53328">
    <property type="entry name" value="Formyltransferase"/>
    <property type="match status" value="1"/>
</dbReference>
<dbReference type="PRINTS" id="PR01575">
    <property type="entry name" value="FFH4HYDRLASE"/>
</dbReference>
<evidence type="ECO:0000256" key="3">
    <source>
        <dbReference type="HAMAP-Rule" id="MF_01927"/>
    </source>
</evidence>
<keyword evidence="2 3" id="KW-0378">Hydrolase</keyword>
<comment type="function">
    <text evidence="3">Catalyzes the hydrolysis of 10-formyltetrahydrofolate (formyl-FH4) to formate and tetrahydrofolate (FH4).</text>
</comment>
<sequence length="302" mass="32882">MTVTQAAPARTARLGRGTDHQASLIVQGSDATGIVAAVTAVLGRRGANIVALDQYSDNPHGGAFFQRTVFSLDGLQAALPALRAELDEKLVKKYGLTYTLRDMSVPKRVAIFASKSDHCLLDLLWRHRQGQLPMSIPMVISNHPDVAEEVRSFGIPFFHVPSMGADKSAAEAEHLRLLKDNVDFVVLARYMQILSGGFIEKAGVPIINIHHSFLPAFIGAGPYAKAKERGVKLVGATAHYVTEDLDEGPIIEQDVVRVTHADTATDLTRRGADVERAVLSRAVLWHAEDRVIRNGNHTIVFA</sequence>
<reference evidence="6 7" key="1">
    <citation type="submission" date="2022-10" db="EMBL/GenBank/DDBJ databases">
        <title>The complete genomes of actinobacterial strains from the NBC collection.</title>
        <authorList>
            <person name="Joergensen T.S."/>
            <person name="Alvarez Arevalo M."/>
            <person name="Sterndorff E.B."/>
            <person name="Faurdal D."/>
            <person name="Vuksanovic O."/>
            <person name="Mourched A.-S."/>
            <person name="Charusanti P."/>
            <person name="Shaw S."/>
            <person name="Blin K."/>
            <person name="Weber T."/>
        </authorList>
    </citation>
    <scope>NUCLEOTIDE SEQUENCE [LARGE SCALE GENOMIC DNA]</scope>
    <source>
        <strain evidence="6 7">NBC 01752</strain>
    </source>
</reference>
<organism evidence="6 7">
    <name type="scientific">Streptomyces phaeochromogenes</name>
    <dbReference type="NCBI Taxonomy" id="1923"/>
    <lineage>
        <taxon>Bacteria</taxon>
        <taxon>Bacillati</taxon>
        <taxon>Actinomycetota</taxon>
        <taxon>Actinomycetes</taxon>
        <taxon>Kitasatosporales</taxon>
        <taxon>Streptomycetaceae</taxon>
        <taxon>Streptomyces</taxon>
        <taxon>Streptomyces phaeochromogenes group</taxon>
    </lineage>
</organism>
<dbReference type="PIRSF" id="PIRSF036480">
    <property type="entry name" value="FormyFH4_hydr"/>
    <property type="match status" value="1"/>
</dbReference>
<dbReference type="SUPFAM" id="SSF55021">
    <property type="entry name" value="ACT-like"/>
    <property type="match status" value="1"/>
</dbReference>
<keyword evidence="1 3" id="KW-0554">One-carbon metabolism</keyword>
<feature type="active site" evidence="3">
    <location>
        <position position="246"/>
    </location>
</feature>
<dbReference type="Gene3D" id="3.30.70.260">
    <property type="match status" value="1"/>
</dbReference>
<protein>
    <recommendedName>
        <fullName evidence="3 4">Formyltetrahydrofolate deformylase</fullName>
        <ecNumber evidence="3 4">3.5.1.10</ecNumber>
    </recommendedName>
    <alternativeName>
        <fullName evidence="3">Formyl-FH(4) hydrolase</fullName>
    </alternativeName>
</protein>
<evidence type="ECO:0000256" key="1">
    <source>
        <dbReference type="ARBA" id="ARBA00022563"/>
    </source>
</evidence>
<name>A0ABZ1H740_STRPH</name>
<dbReference type="Proteomes" id="UP001340816">
    <property type="component" value="Chromosome"/>
</dbReference>
<dbReference type="InterPro" id="IPR044074">
    <property type="entry name" value="PurU_ACT"/>
</dbReference>
<dbReference type="PANTHER" id="PTHR42706:SF1">
    <property type="entry name" value="FORMYLTETRAHYDROFOLATE DEFORMYLASE 2, MITOCHONDRIAL"/>
    <property type="match status" value="1"/>
</dbReference>
<dbReference type="HAMAP" id="MF_01927">
    <property type="entry name" value="PurU"/>
    <property type="match status" value="1"/>
</dbReference>
<evidence type="ECO:0000256" key="4">
    <source>
        <dbReference type="NCBIfam" id="TIGR00655"/>
    </source>
</evidence>
<dbReference type="InterPro" id="IPR002376">
    <property type="entry name" value="Formyl_transf_N"/>
</dbReference>
<dbReference type="RefSeq" id="WP_326758271.1">
    <property type="nucleotide sequence ID" value="NZ_CP109135.1"/>
</dbReference>
<comment type="similarity">
    <text evidence="3">Belongs to the PurU family.</text>
</comment>
<dbReference type="GO" id="GO:0008864">
    <property type="term" value="F:formyltetrahydrofolate deformylase activity"/>
    <property type="evidence" value="ECO:0007669"/>
    <property type="project" value="UniProtKB-EC"/>
</dbReference>
<keyword evidence="3" id="KW-0658">Purine biosynthesis</keyword>
<keyword evidence="7" id="KW-1185">Reference proteome</keyword>
<dbReference type="PANTHER" id="PTHR42706">
    <property type="entry name" value="FORMYLTETRAHYDROFOLATE DEFORMYLASE"/>
    <property type="match status" value="1"/>
</dbReference>
<proteinExistence type="inferred from homology"/>
<evidence type="ECO:0000256" key="2">
    <source>
        <dbReference type="ARBA" id="ARBA00022801"/>
    </source>
</evidence>